<dbReference type="PATRIC" id="fig|1424334.3.peg.3209"/>
<organism evidence="5 6">
    <name type="scientific">Advenella kashmirensis W13003</name>
    <dbReference type="NCBI Taxonomy" id="1424334"/>
    <lineage>
        <taxon>Bacteria</taxon>
        <taxon>Pseudomonadati</taxon>
        <taxon>Pseudomonadota</taxon>
        <taxon>Betaproteobacteria</taxon>
        <taxon>Burkholderiales</taxon>
        <taxon>Alcaligenaceae</taxon>
    </lineage>
</organism>
<dbReference type="InterPro" id="IPR042188">
    <property type="entry name" value="MmgE/PrpD_sf_2"/>
</dbReference>
<evidence type="ECO:0000259" key="4">
    <source>
        <dbReference type="Pfam" id="PF19305"/>
    </source>
</evidence>
<dbReference type="EMBL" id="AYXT01000010">
    <property type="protein sequence ID" value="ETF02433.1"/>
    <property type="molecule type" value="Genomic_DNA"/>
</dbReference>
<dbReference type="Gene3D" id="3.30.1330.120">
    <property type="entry name" value="2-methylcitrate dehydratase PrpD"/>
    <property type="match status" value="1"/>
</dbReference>
<dbReference type="InterPro" id="IPR045336">
    <property type="entry name" value="MmgE_PrpD_N"/>
</dbReference>
<feature type="domain" description="MmgE/PrpD N-terminal" evidence="3">
    <location>
        <begin position="61"/>
        <end position="292"/>
    </location>
</feature>
<dbReference type="SUPFAM" id="SSF103378">
    <property type="entry name" value="2-methylcitrate dehydratase PrpD"/>
    <property type="match status" value="1"/>
</dbReference>
<protein>
    <recommendedName>
        <fullName evidence="7">2-methylcitrate dehydratase</fullName>
    </recommendedName>
</protein>
<dbReference type="InterPro" id="IPR042183">
    <property type="entry name" value="MmgE/PrpD_sf_1"/>
</dbReference>
<evidence type="ECO:0000256" key="2">
    <source>
        <dbReference type="SAM" id="SignalP"/>
    </source>
</evidence>
<evidence type="ECO:0000259" key="3">
    <source>
        <dbReference type="Pfam" id="PF03972"/>
    </source>
</evidence>
<dbReference type="Pfam" id="PF19305">
    <property type="entry name" value="MmgE_PrpD_C"/>
    <property type="match status" value="1"/>
</dbReference>
<feature type="chain" id="PRO_5004771673" description="2-methylcitrate dehydratase" evidence="2">
    <location>
        <begin position="26"/>
        <end position="492"/>
    </location>
</feature>
<dbReference type="GO" id="GO:0016829">
    <property type="term" value="F:lyase activity"/>
    <property type="evidence" value="ECO:0007669"/>
    <property type="project" value="InterPro"/>
</dbReference>
<dbReference type="Gene3D" id="1.10.4100.10">
    <property type="entry name" value="2-methylcitrate dehydratase PrpD"/>
    <property type="match status" value="1"/>
</dbReference>
<dbReference type="STRING" id="1424334.W822_16005"/>
<keyword evidence="2" id="KW-0732">Signal</keyword>
<name>V8QSW4_9BURK</name>
<dbReference type="RefSeq" id="WP_024006146.1">
    <property type="nucleotide sequence ID" value="NZ_KI650980.1"/>
</dbReference>
<dbReference type="InterPro" id="IPR005656">
    <property type="entry name" value="MmgE_PrpD"/>
</dbReference>
<evidence type="ECO:0000313" key="6">
    <source>
        <dbReference type="Proteomes" id="UP000018733"/>
    </source>
</evidence>
<evidence type="ECO:0000313" key="5">
    <source>
        <dbReference type="EMBL" id="ETF02433.1"/>
    </source>
</evidence>
<dbReference type="InterPro" id="IPR045337">
    <property type="entry name" value="MmgE_PrpD_C"/>
</dbReference>
<evidence type="ECO:0008006" key="7">
    <source>
        <dbReference type="Google" id="ProtNLM"/>
    </source>
</evidence>
<dbReference type="AlphaFoldDB" id="V8QSW4"/>
<feature type="domain" description="MmgE/PrpD C-terminal" evidence="4">
    <location>
        <begin position="312"/>
        <end position="465"/>
    </location>
</feature>
<dbReference type="Pfam" id="PF03972">
    <property type="entry name" value="MmgE_PrpD_N"/>
    <property type="match status" value="1"/>
</dbReference>
<sequence length="492" mass="52152">MKINRRSLLLSAAALPFSVAHSAGAQTSKINNMRSESDKTKYLNSDERATATDMVLDGIGQRRFEELPAAITHESKRALINWFGCTLGAARSDPVGLAAQTVAAGMTPVYGMQTLTSATDAAFLTCLSSAVYAFDDTHVPTITHPTGPVASALLALAHNGHKISGKDFLTALTAGLEVSCKLANALTRYAPKPNFGLYLTGITGPVGAAAAGAMVLRANRAVTGWAIGLAATQAAGLRATHGAMSGMVVPAFAARDGLHAALLAQAGFTCTADVISGKRGLIAAYAPGADWRAAFASLGTDFEIERVSYKPYPCGVVIHPLLNVLSRAALPTMTNNQVQEVQVQVSSKTKTLVDDPQPKDMFAAIVSAQHWIALSILGLPLGIDGLQQKQIDDPEIRAMRQKIALVADDMLEVTDCVITIKHAEQQQQVLRASKEDQAEMSLSDSALQEKYLNQGRNAMDETSLKKLLALILDIEQSNDIGRDIAAIVQPVQ</sequence>
<comment type="similarity">
    <text evidence="1">Belongs to the PrpD family.</text>
</comment>
<comment type="caution">
    <text evidence="5">The sequence shown here is derived from an EMBL/GenBank/DDBJ whole genome shotgun (WGS) entry which is preliminary data.</text>
</comment>
<keyword evidence="6" id="KW-1185">Reference proteome</keyword>
<accession>V8QSW4</accession>
<proteinExistence type="inferred from homology"/>
<dbReference type="PANTHER" id="PTHR16943:SF8">
    <property type="entry name" value="2-METHYLCITRATE DEHYDRATASE"/>
    <property type="match status" value="1"/>
</dbReference>
<reference evidence="5 6" key="1">
    <citation type="journal article" date="2014" name="Genome Announc.">
        <title>Draft Genome Sequence of Advenella kashmirensis Strain W13003, a Polycyclic Aromatic Hydrocarbon-Degrading Bacterium.</title>
        <authorList>
            <person name="Wang X."/>
            <person name="Jin D."/>
            <person name="Zhou L."/>
            <person name="Wu L."/>
            <person name="An W."/>
            <person name="Zhao L."/>
        </authorList>
    </citation>
    <scope>NUCLEOTIDE SEQUENCE [LARGE SCALE GENOMIC DNA]</scope>
    <source>
        <strain evidence="5 6">W13003</strain>
    </source>
</reference>
<dbReference type="OrthoDB" id="9797528at2"/>
<dbReference type="HOGENOM" id="CLU_026574_2_1_4"/>
<dbReference type="eggNOG" id="COG2079">
    <property type="taxonomic scope" value="Bacteria"/>
</dbReference>
<dbReference type="Proteomes" id="UP000018733">
    <property type="component" value="Unassembled WGS sequence"/>
</dbReference>
<dbReference type="PANTHER" id="PTHR16943">
    <property type="entry name" value="2-METHYLCITRATE DEHYDRATASE-RELATED"/>
    <property type="match status" value="1"/>
</dbReference>
<dbReference type="InterPro" id="IPR036148">
    <property type="entry name" value="MmgE/PrpD_sf"/>
</dbReference>
<feature type="signal peptide" evidence="2">
    <location>
        <begin position="1"/>
        <end position="25"/>
    </location>
</feature>
<gene>
    <name evidence="5" type="ORF">W822_16005</name>
</gene>
<evidence type="ECO:0000256" key="1">
    <source>
        <dbReference type="ARBA" id="ARBA00006174"/>
    </source>
</evidence>